<proteinExistence type="predicted"/>
<accession>A0A7M2SNY5</accession>
<protein>
    <submittedName>
        <fullName evidence="2">DUF397 domain-containing protein</fullName>
    </submittedName>
</protein>
<dbReference type="Proteomes" id="UP000594205">
    <property type="component" value="Chromosome"/>
</dbReference>
<dbReference type="EMBL" id="CP063373">
    <property type="protein sequence ID" value="QOV38087.1"/>
    <property type="molecule type" value="Genomic_DNA"/>
</dbReference>
<reference evidence="2 3" key="1">
    <citation type="submission" date="2020-10" db="EMBL/GenBank/DDBJ databases">
        <title>Streptomyces ferrugineus complate genome analysis.</title>
        <authorList>
            <person name="Anwar N."/>
        </authorList>
    </citation>
    <scope>NUCLEOTIDE SEQUENCE [LARGE SCALE GENOMIC DNA]</scope>
    <source>
        <strain evidence="2 3">CCTCC AA2014009</strain>
    </source>
</reference>
<dbReference type="Pfam" id="PF04149">
    <property type="entry name" value="DUF397"/>
    <property type="match status" value="1"/>
</dbReference>
<gene>
    <name evidence="2" type="ORF">IM697_06735</name>
</gene>
<dbReference type="RefSeq" id="WP_194045628.1">
    <property type="nucleotide sequence ID" value="NZ_CP063373.1"/>
</dbReference>
<sequence>MTAPSKLRWFKSSYSGGSGTECVECAYVCDGILVRDSKRDGSPVLAVQGRAWRSFTDALGQRSQAMASTIGGAALCPTRSNRS</sequence>
<dbReference type="KEGG" id="sfeu:IM697_06735"/>
<evidence type="ECO:0000313" key="2">
    <source>
        <dbReference type="EMBL" id="QOV38087.1"/>
    </source>
</evidence>
<organism evidence="2 3">
    <name type="scientific">Streptomyces ferrugineus</name>
    <dbReference type="NCBI Taxonomy" id="1413221"/>
    <lineage>
        <taxon>Bacteria</taxon>
        <taxon>Bacillati</taxon>
        <taxon>Actinomycetota</taxon>
        <taxon>Actinomycetes</taxon>
        <taxon>Kitasatosporales</taxon>
        <taxon>Streptomycetaceae</taxon>
        <taxon>Streptomyces</taxon>
    </lineage>
</organism>
<name>A0A7M2SNY5_9ACTN</name>
<evidence type="ECO:0000259" key="1">
    <source>
        <dbReference type="Pfam" id="PF04149"/>
    </source>
</evidence>
<keyword evidence="3" id="KW-1185">Reference proteome</keyword>
<evidence type="ECO:0000313" key="3">
    <source>
        <dbReference type="Proteomes" id="UP000594205"/>
    </source>
</evidence>
<feature type="domain" description="DUF397" evidence="1">
    <location>
        <begin position="7"/>
        <end position="58"/>
    </location>
</feature>
<dbReference type="AlphaFoldDB" id="A0A7M2SNY5"/>
<dbReference type="InterPro" id="IPR007278">
    <property type="entry name" value="DUF397"/>
</dbReference>